<feature type="compositionally biased region" description="Acidic residues" evidence="1">
    <location>
        <begin position="55"/>
        <end position="74"/>
    </location>
</feature>
<gene>
    <name evidence="2" type="ORF">Cadr_000004183</name>
</gene>
<dbReference type="SUPFAM" id="SSF143113">
    <property type="entry name" value="NAP-like"/>
    <property type="match status" value="1"/>
</dbReference>
<name>A0A5N4ECI8_CAMDR</name>
<proteinExistence type="predicted"/>
<feature type="region of interest" description="Disordered" evidence="1">
    <location>
        <begin position="54"/>
        <end position="74"/>
    </location>
</feature>
<accession>A0A5N4ECI8</accession>
<evidence type="ECO:0000256" key="1">
    <source>
        <dbReference type="SAM" id="MobiDB-lite"/>
    </source>
</evidence>
<dbReference type="InterPro" id="IPR037231">
    <property type="entry name" value="NAP-like_sf"/>
</dbReference>
<dbReference type="Proteomes" id="UP000299084">
    <property type="component" value="Unassembled WGS sequence"/>
</dbReference>
<evidence type="ECO:0000313" key="2">
    <source>
        <dbReference type="EMBL" id="KAB1280859.1"/>
    </source>
</evidence>
<dbReference type="AlphaFoldDB" id="A0A5N4ECI8"/>
<comment type="caution">
    <text evidence="2">The sequence shown here is derived from an EMBL/GenBank/DDBJ whole genome shotgun (WGS) entry which is preliminary data.</text>
</comment>
<protein>
    <submittedName>
        <fullName evidence="2">Protein SETSIP</fullName>
    </submittedName>
</protein>
<sequence>MDMTENKEEDEEVLHYLTRVEVTEFEDIKSGADELGEVIKDGVWPNLLQYYLVPDMDDGEREEKSDDDEEEGRY</sequence>
<keyword evidence="3" id="KW-1185">Reference proteome</keyword>
<reference evidence="2 3" key="1">
    <citation type="journal article" date="2019" name="Mol. Ecol. Resour.">
        <title>Improving Illumina assemblies with Hi-C and long reads: an example with the North African dromedary.</title>
        <authorList>
            <person name="Elbers J.P."/>
            <person name="Rogers M.F."/>
            <person name="Perelman P.L."/>
            <person name="Proskuryakova A.A."/>
            <person name="Serdyukova N.A."/>
            <person name="Johnson W.E."/>
            <person name="Horin P."/>
            <person name="Corander J."/>
            <person name="Murphy D."/>
            <person name="Burger P.A."/>
        </authorList>
    </citation>
    <scope>NUCLEOTIDE SEQUENCE [LARGE SCALE GENOMIC DNA]</scope>
    <source>
        <strain evidence="2">Drom800</strain>
        <tissue evidence="2">Blood</tissue>
    </source>
</reference>
<dbReference type="EMBL" id="JWIN03000003">
    <property type="protein sequence ID" value="KAB1280859.1"/>
    <property type="molecule type" value="Genomic_DNA"/>
</dbReference>
<organism evidence="2 3">
    <name type="scientific">Camelus dromedarius</name>
    <name type="common">Dromedary</name>
    <name type="synonym">Arabian camel</name>
    <dbReference type="NCBI Taxonomy" id="9838"/>
    <lineage>
        <taxon>Eukaryota</taxon>
        <taxon>Metazoa</taxon>
        <taxon>Chordata</taxon>
        <taxon>Craniata</taxon>
        <taxon>Vertebrata</taxon>
        <taxon>Euteleostomi</taxon>
        <taxon>Mammalia</taxon>
        <taxon>Eutheria</taxon>
        <taxon>Laurasiatheria</taxon>
        <taxon>Artiodactyla</taxon>
        <taxon>Tylopoda</taxon>
        <taxon>Camelidae</taxon>
        <taxon>Camelus</taxon>
    </lineage>
</organism>
<evidence type="ECO:0000313" key="3">
    <source>
        <dbReference type="Proteomes" id="UP000299084"/>
    </source>
</evidence>